<organism evidence="2 3">
    <name type="scientific">Schizophyllum amplum</name>
    <dbReference type="NCBI Taxonomy" id="97359"/>
    <lineage>
        <taxon>Eukaryota</taxon>
        <taxon>Fungi</taxon>
        <taxon>Dikarya</taxon>
        <taxon>Basidiomycota</taxon>
        <taxon>Agaricomycotina</taxon>
        <taxon>Agaricomycetes</taxon>
        <taxon>Agaricomycetidae</taxon>
        <taxon>Agaricales</taxon>
        <taxon>Schizophyllaceae</taxon>
        <taxon>Schizophyllum</taxon>
    </lineage>
</organism>
<evidence type="ECO:0000313" key="3">
    <source>
        <dbReference type="Proteomes" id="UP000320762"/>
    </source>
</evidence>
<gene>
    <name evidence="2" type="ORF">BD626DRAFT_580435</name>
</gene>
<evidence type="ECO:0000313" key="2">
    <source>
        <dbReference type="EMBL" id="TRM70327.1"/>
    </source>
</evidence>
<accession>A0A550CZX8</accession>
<keyword evidence="3" id="KW-1185">Reference proteome</keyword>
<feature type="compositionally biased region" description="Polar residues" evidence="1">
    <location>
        <begin position="371"/>
        <end position="380"/>
    </location>
</feature>
<dbReference type="STRING" id="97359.A0A550CZX8"/>
<protein>
    <submittedName>
        <fullName evidence="2">Uncharacterized protein</fullName>
    </submittedName>
</protein>
<feature type="compositionally biased region" description="Low complexity" evidence="1">
    <location>
        <begin position="256"/>
        <end position="312"/>
    </location>
</feature>
<feature type="region of interest" description="Disordered" evidence="1">
    <location>
        <begin position="256"/>
        <end position="339"/>
    </location>
</feature>
<name>A0A550CZX8_9AGAR</name>
<comment type="caution">
    <text evidence="2">The sequence shown here is derived from an EMBL/GenBank/DDBJ whole genome shotgun (WGS) entry which is preliminary data.</text>
</comment>
<sequence length="420" mass="45572">MLGIRAGQLDLDGGYQVPLATKTPGKNKRENAILPATVHGKARTLISQTPYKPGTIQPERVKDAGTRVTKTPFGDKTPFPNRLRPQFFTPSQDGPKIQKPSFLLEVVPDGTPGSALRPSSTRKNMRSRRSSTKAFETPMNKGNPWDVLEDDLMSPENSVQEVVEEEEFDFDEEIEYMPPNTLDLPYVPPFDFEMPDYKKVGAAVTEIMHSYAYEDTAPPPDPTIDEKDLIVPMERLLPLEIPEDEDDPFVMAKQKPVAPAPKPAGLARAASAASSRLPSTSRAPSTLRGTATHSRTASATTTLPPRPATASSMRRPAQPTRPAPLMRARSGTVSTAAPATKPRLAGVAPVSRRPVATNLAPADRTHARSGSFASTRSTVRVTGPAGRLTSGAAVKKVQKDEDPFKFDINGPIGEDFMFEV</sequence>
<feature type="region of interest" description="Disordered" evidence="1">
    <location>
        <begin position="109"/>
        <end position="144"/>
    </location>
</feature>
<reference evidence="2 3" key="1">
    <citation type="journal article" date="2019" name="New Phytol.">
        <title>Comparative genomics reveals unique wood-decay strategies and fruiting body development in the Schizophyllaceae.</title>
        <authorList>
            <person name="Almasi E."/>
            <person name="Sahu N."/>
            <person name="Krizsan K."/>
            <person name="Balint B."/>
            <person name="Kovacs G.M."/>
            <person name="Kiss B."/>
            <person name="Cseklye J."/>
            <person name="Drula E."/>
            <person name="Henrissat B."/>
            <person name="Nagy I."/>
            <person name="Chovatia M."/>
            <person name="Adam C."/>
            <person name="LaButti K."/>
            <person name="Lipzen A."/>
            <person name="Riley R."/>
            <person name="Grigoriev I.V."/>
            <person name="Nagy L.G."/>
        </authorList>
    </citation>
    <scope>NUCLEOTIDE SEQUENCE [LARGE SCALE GENOMIC DNA]</scope>
    <source>
        <strain evidence="2 3">NL-1724</strain>
    </source>
</reference>
<dbReference type="OrthoDB" id="3266915at2759"/>
<dbReference type="EMBL" id="VDMD01000001">
    <property type="protein sequence ID" value="TRM70327.1"/>
    <property type="molecule type" value="Genomic_DNA"/>
</dbReference>
<proteinExistence type="predicted"/>
<dbReference type="Proteomes" id="UP000320762">
    <property type="component" value="Unassembled WGS sequence"/>
</dbReference>
<feature type="region of interest" description="Disordered" evidence="1">
    <location>
        <begin position="360"/>
        <end position="385"/>
    </location>
</feature>
<evidence type="ECO:0000256" key="1">
    <source>
        <dbReference type="SAM" id="MobiDB-lite"/>
    </source>
</evidence>
<dbReference type="AlphaFoldDB" id="A0A550CZX8"/>